<proteinExistence type="predicted"/>
<dbReference type="PANTHER" id="PTHR11537:SF254">
    <property type="entry name" value="POTASSIUM VOLTAGE-GATED CHANNEL PROTEIN SHAB"/>
    <property type="match status" value="1"/>
</dbReference>
<accession>A0A2S8FBK8</accession>
<evidence type="ECO:0000256" key="7">
    <source>
        <dbReference type="ARBA" id="ARBA00022958"/>
    </source>
</evidence>
<evidence type="ECO:0000256" key="6">
    <source>
        <dbReference type="ARBA" id="ARBA00022882"/>
    </source>
</evidence>
<evidence type="ECO:0000313" key="15">
    <source>
        <dbReference type="EMBL" id="PQO29548.1"/>
    </source>
</evidence>
<gene>
    <name evidence="15" type="ORF">C5Y83_26170</name>
</gene>
<keyword evidence="8 13" id="KW-1133">Transmembrane helix</keyword>
<evidence type="ECO:0000256" key="3">
    <source>
        <dbReference type="ARBA" id="ARBA00022538"/>
    </source>
</evidence>
<keyword evidence="5" id="KW-0631">Potassium channel</keyword>
<dbReference type="GO" id="GO:0005249">
    <property type="term" value="F:voltage-gated potassium channel activity"/>
    <property type="evidence" value="ECO:0007669"/>
    <property type="project" value="InterPro"/>
</dbReference>
<evidence type="ECO:0000256" key="1">
    <source>
        <dbReference type="ARBA" id="ARBA00004141"/>
    </source>
</evidence>
<keyword evidence="7" id="KW-0630">Potassium</keyword>
<feature type="transmembrane region" description="Helical" evidence="13">
    <location>
        <begin position="154"/>
        <end position="170"/>
    </location>
</feature>
<dbReference type="RefSeq" id="WP_105332742.1">
    <property type="nucleotide sequence ID" value="NZ_PUHY01000015.1"/>
</dbReference>
<dbReference type="OrthoDB" id="9810759at2"/>
<dbReference type="InterPro" id="IPR027359">
    <property type="entry name" value="Volt_channel_dom_sf"/>
</dbReference>
<dbReference type="InterPro" id="IPR028325">
    <property type="entry name" value="VG_K_chnl"/>
</dbReference>
<dbReference type="PRINTS" id="PR00169">
    <property type="entry name" value="KCHANNEL"/>
</dbReference>
<keyword evidence="9" id="KW-0406">Ion transport</keyword>
<keyword evidence="6" id="KW-0851">Voltage-gated channel</keyword>
<evidence type="ECO:0000256" key="2">
    <source>
        <dbReference type="ARBA" id="ARBA00022448"/>
    </source>
</evidence>
<evidence type="ECO:0000256" key="10">
    <source>
        <dbReference type="ARBA" id="ARBA00023136"/>
    </source>
</evidence>
<sequence length="301" mass="34567">MSTPAPVAEPPSEQRSPILKNIIDVVDRFVVPLVWYSVIMLAIECQFYPEVDSHRSAPIFLWSERIVALIFTLEYIVRCLRNSGRGFYPITAFGIIDLISIVPFWIGFIPGIGPYLHLIRTLRVLRMLKFFRYSRGLQLMALGFFRSYWNLRPLFLAMLMMIFFTTFALFEVEGMHQEEFRSLFTIAWFLEVTGTTVGYGDMSPESTAGKAIVMAYMIGGLAIFMACFSAITSSFDKVFAEAADPDFDPLEQFDRIRRKHEKLEEQFKDIGTTDDEDEAAQEEEEELAQQEDDEEPLPASH</sequence>
<keyword evidence="2" id="KW-0813">Transport</keyword>
<evidence type="ECO:0000313" key="16">
    <source>
        <dbReference type="Proteomes" id="UP000238322"/>
    </source>
</evidence>
<comment type="subcellular location">
    <subcellularLocation>
        <location evidence="1">Membrane</location>
        <topology evidence="1">Multi-pass membrane protein</topology>
    </subcellularLocation>
</comment>
<feature type="transmembrane region" description="Helical" evidence="13">
    <location>
        <begin position="89"/>
        <end position="109"/>
    </location>
</feature>
<dbReference type="Gene3D" id="1.10.287.70">
    <property type="match status" value="1"/>
</dbReference>
<keyword evidence="10 13" id="KW-0472">Membrane</keyword>
<keyword evidence="4 13" id="KW-0812">Transmembrane</keyword>
<dbReference type="EMBL" id="PUHY01000015">
    <property type="protein sequence ID" value="PQO29548.1"/>
    <property type="molecule type" value="Genomic_DNA"/>
</dbReference>
<name>A0A2S8FBK8_9BACT</name>
<dbReference type="Proteomes" id="UP000238322">
    <property type="component" value="Unassembled WGS sequence"/>
</dbReference>
<evidence type="ECO:0000256" key="11">
    <source>
        <dbReference type="ARBA" id="ARBA00023303"/>
    </source>
</evidence>
<dbReference type="Gene3D" id="1.20.120.350">
    <property type="entry name" value="Voltage-gated potassium channels. Chain C"/>
    <property type="match status" value="1"/>
</dbReference>
<comment type="caution">
    <text evidence="15">The sequence shown here is derived from an EMBL/GenBank/DDBJ whole genome shotgun (WGS) entry which is preliminary data.</text>
</comment>
<evidence type="ECO:0000256" key="4">
    <source>
        <dbReference type="ARBA" id="ARBA00022692"/>
    </source>
</evidence>
<feature type="transmembrane region" description="Helical" evidence="13">
    <location>
        <begin position="211"/>
        <end position="231"/>
    </location>
</feature>
<feature type="compositionally biased region" description="Acidic residues" evidence="12">
    <location>
        <begin position="272"/>
        <end position="301"/>
    </location>
</feature>
<reference evidence="15 16" key="1">
    <citation type="submission" date="2018-02" db="EMBL/GenBank/DDBJ databases">
        <title>Comparative genomes isolates from brazilian mangrove.</title>
        <authorList>
            <person name="Araujo J.E."/>
            <person name="Taketani R.G."/>
            <person name="Silva M.C.P."/>
            <person name="Loureco M.V."/>
            <person name="Andreote F.D."/>
        </authorList>
    </citation>
    <scope>NUCLEOTIDE SEQUENCE [LARGE SCALE GENOMIC DNA]</scope>
    <source>
        <strain evidence="15 16">Hex-1 MGV</strain>
    </source>
</reference>
<protein>
    <recommendedName>
        <fullName evidence="14">Ion transport domain-containing protein</fullName>
    </recommendedName>
</protein>
<dbReference type="GO" id="GO:0001508">
    <property type="term" value="P:action potential"/>
    <property type="evidence" value="ECO:0007669"/>
    <property type="project" value="TreeGrafter"/>
</dbReference>
<keyword evidence="11" id="KW-0407">Ion channel</keyword>
<dbReference type="AlphaFoldDB" id="A0A2S8FBK8"/>
<dbReference type="PANTHER" id="PTHR11537">
    <property type="entry name" value="VOLTAGE-GATED POTASSIUM CHANNEL"/>
    <property type="match status" value="1"/>
</dbReference>
<dbReference type="Pfam" id="PF00520">
    <property type="entry name" value="Ion_trans"/>
    <property type="match status" value="1"/>
</dbReference>
<evidence type="ECO:0000256" key="12">
    <source>
        <dbReference type="SAM" id="MobiDB-lite"/>
    </source>
</evidence>
<dbReference type="InterPro" id="IPR005821">
    <property type="entry name" value="Ion_trans_dom"/>
</dbReference>
<evidence type="ECO:0000256" key="5">
    <source>
        <dbReference type="ARBA" id="ARBA00022826"/>
    </source>
</evidence>
<evidence type="ECO:0000256" key="13">
    <source>
        <dbReference type="SAM" id="Phobius"/>
    </source>
</evidence>
<evidence type="ECO:0000259" key="14">
    <source>
        <dbReference type="Pfam" id="PF00520"/>
    </source>
</evidence>
<keyword evidence="3" id="KW-0633">Potassium transport</keyword>
<feature type="region of interest" description="Disordered" evidence="12">
    <location>
        <begin position="264"/>
        <end position="301"/>
    </location>
</feature>
<dbReference type="GO" id="GO:0008076">
    <property type="term" value="C:voltage-gated potassium channel complex"/>
    <property type="evidence" value="ECO:0007669"/>
    <property type="project" value="InterPro"/>
</dbReference>
<evidence type="ECO:0000256" key="8">
    <source>
        <dbReference type="ARBA" id="ARBA00022989"/>
    </source>
</evidence>
<evidence type="ECO:0000256" key="9">
    <source>
        <dbReference type="ARBA" id="ARBA00023065"/>
    </source>
</evidence>
<organism evidence="15 16">
    <name type="scientific">Blastopirellula marina</name>
    <dbReference type="NCBI Taxonomy" id="124"/>
    <lineage>
        <taxon>Bacteria</taxon>
        <taxon>Pseudomonadati</taxon>
        <taxon>Planctomycetota</taxon>
        <taxon>Planctomycetia</taxon>
        <taxon>Pirellulales</taxon>
        <taxon>Pirellulaceae</taxon>
        <taxon>Blastopirellula</taxon>
    </lineage>
</organism>
<feature type="domain" description="Ion transport" evidence="14">
    <location>
        <begin position="26"/>
        <end position="238"/>
    </location>
</feature>
<dbReference type="SUPFAM" id="SSF81324">
    <property type="entry name" value="Voltage-gated potassium channels"/>
    <property type="match status" value="1"/>
</dbReference>